<feature type="transmembrane region" description="Helical" evidence="1">
    <location>
        <begin position="47"/>
        <end position="66"/>
    </location>
</feature>
<keyword evidence="1" id="KW-0812">Transmembrane</keyword>
<keyword evidence="1" id="KW-0472">Membrane</keyword>
<name>A0A2A4YJF1_UNCAE</name>
<dbReference type="EMBL" id="NVUU01000032">
    <property type="protein sequence ID" value="PCI94821.1"/>
    <property type="molecule type" value="Genomic_DNA"/>
</dbReference>
<reference evidence="3" key="1">
    <citation type="submission" date="2017-08" db="EMBL/GenBank/DDBJ databases">
        <title>A dynamic microbial community with high functional redundancy inhabits the cold, oxic subseafloor aquifer.</title>
        <authorList>
            <person name="Tully B.J."/>
            <person name="Wheat C.G."/>
            <person name="Glazer B.T."/>
            <person name="Huber J.A."/>
        </authorList>
    </citation>
    <scope>NUCLEOTIDE SEQUENCE [LARGE SCALE GENOMIC DNA]</scope>
</reference>
<evidence type="ECO:0000313" key="2">
    <source>
        <dbReference type="EMBL" id="PCI94821.1"/>
    </source>
</evidence>
<dbReference type="Proteomes" id="UP000217838">
    <property type="component" value="Unassembled WGS sequence"/>
</dbReference>
<evidence type="ECO:0000313" key="3">
    <source>
        <dbReference type="Proteomes" id="UP000217838"/>
    </source>
</evidence>
<organism evidence="2 3">
    <name type="scientific">Aerophobetes bacterium</name>
    <dbReference type="NCBI Taxonomy" id="2030807"/>
    <lineage>
        <taxon>Bacteria</taxon>
        <taxon>Candidatus Aerophobota</taxon>
    </lineage>
</organism>
<evidence type="ECO:0000256" key="1">
    <source>
        <dbReference type="SAM" id="Phobius"/>
    </source>
</evidence>
<proteinExistence type="predicted"/>
<comment type="caution">
    <text evidence="2">The sequence shown here is derived from an EMBL/GenBank/DDBJ whole genome shotgun (WGS) entry which is preliminary data.</text>
</comment>
<accession>A0A2A4YJF1</accession>
<keyword evidence="1" id="KW-1133">Transmembrane helix</keyword>
<dbReference type="AlphaFoldDB" id="A0A2A4YJF1"/>
<gene>
    <name evidence="2" type="ORF">COB11_03340</name>
</gene>
<protein>
    <submittedName>
        <fullName evidence="2">Uncharacterized protein</fullName>
    </submittedName>
</protein>
<sequence>MSFSRIFRLLTAVLIVLTFFVVADDLYVTKSLSNSVAVVDTDTDTLLTGSNYPLLLGGGTAFMAILQKQEVRLRDNLLKIHAFESSKRVSLRSGI</sequence>